<feature type="compositionally biased region" description="Basic and acidic residues" evidence="1">
    <location>
        <begin position="37"/>
        <end position="47"/>
    </location>
</feature>
<sequence length="125" mass="14443">MISLLLWARRRREVISEKFRLAREPALSRRHPTVGNRPDHSRGESRQHMRYRHIPLKDDLVASNLDVRQPQADAISAQLAAKHLTHLKTTSESRDQTKAFYLTTQFPMSASQASLSQSILKRCRN</sequence>
<organism evidence="2">
    <name type="scientific">Agrobacterium genomosp. 6</name>
    <dbReference type="NCBI Taxonomy" id="1183411"/>
    <lineage>
        <taxon>Bacteria</taxon>
        <taxon>Pseudomonadati</taxon>
        <taxon>Pseudomonadota</taxon>
        <taxon>Alphaproteobacteria</taxon>
        <taxon>Hyphomicrobiales</taxon>
        <taxon>Rhizobiaceae</taxon>
        <taxon>Rhizobium/Agrobacterium group</taxon>
        <taxon>Agrobacterium</taxon>
        <taxon>Agrobacterium tumefaciens complex</taxon>
    </lineage>
</organism>
<keyword evidence="2" id="KW-0614">Plasmid</keyword>
<protein>
    <submittedName>
        <fullName evidence="2">Uncharacterized protein</fullName>
    </submittedName>
</protein>
<accession>A0A2Z2PH80</accession>
<dbReference type="EMBL" id="KY000026">
    <property type="protein sequence ID" value="ASK40882.1"/>
    <property type="molecule type" value="Genomic_DNA"/>
</dbReference>
<geneLocation type="plasmid" evidence="2">
    <name>pTi_CFBP1873</name>
</geneLocation>
<evidence type="ECO:0000313" key="2">
    <source>
        <dbReference type="EMBL" id="ASK40882.1"/>
    </source>
</evidence>
<dbReference type="AlphaFoldDB" id="A0A2Z2PH80"/>
<proteinExistence type="predicted"/>
<name>A0A2Z2PH80_9HYPH</name>
<reference evidence="2" key="1">
    <citation type="submission" date="2016-10" db="EMBL/GenBank/DDBJ databases">
        <title>Agrobacterium Ti plasmids: Classification based on T-DNA and Vir regions organization.</title>
        <authorList>
            <person name="Nabi N."/>
            <person name="Vial L."/>
            <person name="Ben Hafsa A."/>
            <person name="Chapulliot D."/>
            <person name="Berard A."/>
            <person name="Chauveau A."/>
            <person name="Le Paslier M.-C."/>
            <person name="Harzallah Skhiri F."/>
            <person name="Brunel D."/>
            <person name="Nesme X."/>
            <person name="Chaouachi M."/>
        </authorList>
    </citation>
    <scope>NUCLEOTIDE SEQUENCE</scope>
    <source>
        <strain evidence="2">CFBP1873</strain>
        <plasmid evidence="2">pTi_CFBP1873</plasmid>
    </source>
</reference>
<feature type="region of interest" description="Disordered" evidence="1">
    <location>
        <begin position="26"/>
        <end position="47"/>
    </location>
</feature>
<evidence type="ECO:0000256" key="1">
    <source>
        <dbReference type="SAM" id="MobiDB-lite"/>
    </source>
</evidence>